<proteinExistence type="predicted"/>
<protein>
    <recommendedName>
        <fullName evidence="3">Secreted protein</fullName>
    </recommendedName>
</protein>
<name>A0ABQ6WPK9_9EURO</name>
<dbReference type="Proteomes" id="UP000325395">
    <property type="component" value="Unassembled WGS sequence"/>
</dbReference>
<organism evidence="1 2">
    <name type="scientific">Aspergillus pseudocaelatus</name>
    <dbReference type="NCBI Taxonomy" id="1825620"/>
    <lineage>
        <taxon>Eukaryota</taxon>
        <taxon>Fungi</taxon>
        <taxon>Dikarya</taxon>
        <taxon>Ascomycota</taxon>
        <taxon>Pezizomycotina</taxon>
        <taxon>Eurotiomycetes</taxon>
        <taxon>Eurotiomycetidae</taxon>
        <taxon>Eurotiales</taxon>
        <taxon>Aspergillaceae</taxon>
        <taxon>Aspergillus</taxon>
        <taxon>Aspergillus subgen. Circumdati</taxon>
    </lineage>
</organism>
<evidence type="ECO:0008006" key="3">
    <source>
        <dbReference type="Google" id="ProtNLM"/>
    </source>
</evidence>
<keyword evidence="2" id="KW-1185">Reference proteome</keyword>
<evidence type="ECO:0000313" key="1">
    <source>
        <dbReference type="EMBL" id="KAE8419052.1"/>
    </source>
</evidence>
<evidence type="ECO:0000313" key="2">
    <source>
        <dbReference type="Proteomes" id="UP000325395"/>
    </source>
</evidence>
<reference evidence="1 2" key="1">
    <citation type="submission" date="2019-04" db="EMBL/GenBank/DDBJ databases">
        <authorList>
            <consortium name="DOE Joint Genome Institute"/>
            <person name="Mondo S."/>
            <person name="Kjaerbolling I."/>
            <person name="Vesth T."/>
            <person name="Frisvad J.C."/>
            <person name="Nybo J.L."/>
            <person name="Theobald S."/>
            <person name="Kildgaard S."/>
            <person name="Isbrandt T."/>
            <person name="Kuo A."/>
            <person name="Sato A."/>
            <person name="Lyhne E.K."/>
            <person name="Kogle M.E."/>
            <person name="Wiebenga A."/>
            <person name="Kun R.S."/>
            <person name="Lubbers R.J."/>
            <person name="Makela M.R."/>
            <person name="Barry K."/>
            <person name="Chovatia M."/>
            <person name="Clum A."/>
            <person name="Daum C."/>
            <person name="Haridas S."/>
            <person name="He G."/>
            <person name="LaButti K."/>
            <person name="Lipzen A."/>
            <person name="Riley R."/>
            <person name="Salamov A."/>
            <person name="Simmons B.A."/>
            <person name="Magnuson J.K."/>
            <person name="Henrissat B."/>
            <person name="Mortensen U.H."/>
            <person name="Larsen T.O."/>
            <person name="Devries R.P."/>
            <person name="Grigoriev I.V."/>
            <person name="Machida M."/>
            <person name="Baker S.E."/>
            <person name="Andersen M.R."/>
            <person name="Cantor M.N."/>
            <person name="Hua S.X."/>
        </authorList>
    </citation>
    <scope>NUCLEOTIDE SEQUENCE [LARGE SCALE GENOMIC DNA]</scope>
    <source>
        <strain evidence="1 2">CBS 117616</strain>
    </source>
</reference>
<sequence length="103" mass="11307">MASPLALLALAMETQPTSRKATLLSVDPSCQIVFPLVRIPRPWVNGWSGLSPLAQDHLGLGFENRVRGPFLPLRYPFEGCAWPLTFLACLTHGLTCGECRGWS</sequence>
<gene>
    <name evidence="1" type="ORF">BDV36DRAFT_142852</name>
</gene>
<accession>A0ABQ6WPK9</accession>
<dbReference type="EMBL" id="ML735720">
    <property type="protein sequence ID" value="KAE8419052.1"/>
    <property type="molecule type" value="Genomic_DNA"/>
</dbReference>